<reference evidence="3" key="1">
    <citation type="submission" date="2023-08" db="EMBL/GenBank/DDBJ databases">
        <title>Rhodospirillaceae gen. nov., a novel taxon isolated from the Yangtze River Yuezi River estuary sludge.</title>
        <authorList>
            <person name="Ruan L."/>
        </authorList>
    </citation>
    <scope>NUCLEOTIDE SEQUENCE [LARGE SCALE GENOMIC DNA]</scope>
    <source>
        <strain evidence="3">R-7</strain>
    </source>
</reference>
<dbReference type="SUPFAM" id="SSF51338">
    <property type="entry name" value="Composite domain of metallo-dependent hydrolases"/>
    <property type="match status" value="1"/>
</dbReference>
<dbReference type="InterPro" id="IPR057744">
    <property type="entry name" value="OTAase-like"/>
</dbReference>
<dbReference type="EMBL" id="JAUYVI010000002">
    <property type="protein sequence ID" value="MDQ7247525.1"/>
    <property type="molecule type" value="Genomic_DNA"/>
</dbReference>
<dbReference type="Proteomes" id="UP001230156">
    <property type="component" value="Unassembled WGS sequence"/>
</dbReference>
<dbReference type="CDD" id="cd01299">
    <property type="entry name" value="Met_dep_hydrolase_A"/>
    <property type="match status" value="1"/>
</dbReference>
<dbReference type="PANTHER" id="PTHR43135:SF3">
    <property type="entry name" value="ALPHA-D-RIBOSE 1-METHYLPHOSPHONATE 5-TRIPHOSPHATE DIPHOSPHATASE"/>
    <property type="match status" value="1"/>
</dbReference>
<dbReference type="PANTHER" id="PTHR43135">
    <property type="entry name" value="ALPHA-D-RIBOSE 1-METHYLPHOSPHONATE 5-TRIPHOSPHATE DIPHOSPHATASE"/>
    <property type="match status" value="1"/>
</dbReference>
<dbReference type="InterPro" id="IPR032466">
    <property type="entry name" value="Metal_Hydrolase"/>
</dbReference>
<dbReference type="RefSeq" id="WP_379954928.1">
    <property type="nucleotide sequence ID" value="NZ_JAUYVI010000002.1"/>
</dbReference>
<organism evidence="2 3">
    <name type="scientific">Dongia sedimenti</name>
    <dbReference type="NCBI Taxonomy" id="3064282"/>
    <lineage>
        <taxon>Bacteria</taxon>
        <taxon>Pseudomonadati</taxon>
        <taxon>Pseudomonadota</taxon>
        <taxon>Alphaproteobacteria</taxon>
        <taxon>Rhodospirillales</taxon>
        <taxon>Dongiaceae</taxon>
        <taxon>Dongia</taxon>
    </lineage>
</organism>
<dbReference type="Gene3D" id="2.30.40.10">
    <property type="entry name" value="Urease, subunit C, domain 1"/>
    <property type="match status" value="1"/>
</dbReference>
<dbReference type="Pfam" id="PF01979">
    <property type="entry name" value="Amidohydro_1"/>
    <property type="match status" value="1"/>
</dbReference>
<evidence type="ECO:0000313" key="2">
    <source>
        <dbReference type="EMBL" id="MDQ7247525.1"/>
    </source>
</evidence>
<dbReference type="InterPro" id="IPR011059">
    <property type="entry name" value="Metal-dep_hydrolase_composite"/>
</dbReference>
<dbReference type="InterPro" id="IPR051781">
    <property type="entry name" value="Metallo-dep_Hydrolase"/>
</dbReference>
<protein>
    <submittedName>
        <fullName evidence="2">Amidohydrolase family protein</fullName>
    </submittedName>
</protein>
<dbReference type="SUPFAM" id="SSF51556">
    <property type="entry name" value="Metallo-dependent hydrolases"/>
    <property type="match status" value="1"/>
</dbReference>
<keyword evidence="3" id="KW-1185">Reference proteome</keyword>
<dbReference type="Gene3D" id="3.20.20.140">
    <property type="entry name" value="Metal-dependent hydrolases"/>
    <property type="match status" value="1"/>
</dbReference>
<comment type="caution">
    <text evidence="2">The sequence shown here is derived from an EMBL/GenBank/DDBJ whole genome shotgun (WGS) entry which is preliminary data.</text>
</comment>
<evidence type="ECO:0000313" key="3">
    <source>
        <dbReference type="Proteomes" id="UP001230156"/>
    </source>
</evidence>
<dbReference type="InterPro" id="IPR006680">
    <property type="entry name" value="Amidohydro-rel"/>
</dbReference>
<name>A0ABU0YII3_9PROT</name>
<sequence>MANILYTNVRILDGSGEHPYLGEMLVQGNRIRKVARGTRSIPMNGNTVIDGAGATLMPGLCDAHTHLSWNNAPSLEALINLPPEEHTLFAADVAKIYLDHGFTMCVGAAAAKPRLDVVIRNAINKGQIPGPRYLANCPEITTIGGLGHAHPPHVVHEGLNFGLVVNGPEEVRRTVRTMIGYGVDLIKLNLSGEELTNVGAEESPMSEEECVMAVREAKRRGRRLCAHARSAESVKMCIRHGIEIIYHASFADEEALDLLEANKDKHFVAPGLAWLIRISNHAGEWGITPEKARAMGYHRELEIAIETAKKMKRRGIRVLPGGDYGFAWTPHGTYAKDFEYFVDLLGFTPMEVLVAATKHGGEIMGSPGELGLVKEGYLADIILVDGDPLSNIKILQDKKRILSVMKDGEFFRAPEGNRQSLRVAV</sequence>
<gene>
    <name evidence="2" type="ORF">Q8A70_07590</name>
</gene>
<evidence type="ECO:0000259" key="1">
    <source>
        <dbReference type="Pfam" id="PF01979"/>
    </source>
</evidence>
<accession>A0ABU0YII3</accession>
<proteinExistence type="predicted"/>
<feature type="domain" description="Amidohydrolase-related" evidence="1">
    <location>
        <begin position="55"/>
        <end position="409"/>
    </location>
</feature>